<dbReference type="Proteomes" id="UP000663870">
    <property type="component" value="Unassembled WGS sequence"/>
</dbReference>
<dbReference type="PANTHER" id="PTHR46344:SF27">
    <property type="entry name" value="KELCH REPEAT SUPERFAMILY PROTEIN"/>
    <property type="match status" value="1"/>
</dbReference>
<sequence length="402" mass="45940">MNDRYLCNTILTRIYCCQLSVEPLNQRFVEPIFQAYIKKPNLKVIHCLSNKCDNCLNEYFEKTLQLTYNQRFQNHKDTLEVGRPNAVVTSPNITINDDRMMYMQDDAIKKLQNDKKEIRKRYALMQMNDSVFILGGYIVDIKTGQKKIPKYDYIYNNNSKELISIPPVPGNGCMGFGLAATDDDKIIVVGGHNLNYETMSNVTILDSKTDKLEWKNLPDMPNGSIGPGVSVIDNTLYVIGGFDFIGHEIVCNGDVLLMDLEKKQWKTLADLDPPRARPLISVIDNTNSPTLIVAGGYNFDNKGKAVPYGKIEEYDMRKKKWKVIVDIPDFKTSNGLATKNNKLYLMDSTNETGENQIIKEYNLLTRKWESSSNMKQSNDHHNEKSQSKIKNEEFESNENGKN</sequence>
<dbReference type="Gene3D" id="2.120.10.80">
    <property type="entry name" value="Kelch-type beta propeller"/>
    <property type="match status" value="1"/>
</dbReference>
<dbReference type="SUPFAM" id="SSF117281">
    <property type="entry name" value="Kelch motif"/>
    <property type="match status" value="1"/>
</dbReference>
<reference evidence="5" key="1">
    <citation type="submission" date="2021-02" db="EMBL/GenBank/DDBJ databases">
        <authorList>
            <person name="Nowell W R."/>
        </authorList>
    </citation>
    <scope>NUCLEOTIDE SEQUENCE</scope>
</reference>
<accession>A0A814XH49</accession>
<feature type="region of interest" description="Disordered" evidence="3">
    <location>
        <begin position="369"/>
        <end position="402"/>
    </location>
</feature>
<dbReference type="Pfam" id="PF24681">
    <property type="entry name" value="Kelch_KLHDC2_KLHL20_DRC7"/>
    <property type="match status" value="1"/>
</dbReference>
<protein>
    <submittedName>
        <fullName evidence="5">Uncharacterized protein</fullName>
    </submittedName>
</protein>
<organism evidence="5 6">
    <name type="scientific">Rotaria sordida</name>
    <dbReference type="NCBI Taxonomy" id="392033"/>
    <lineage>
        <taxon>Eukaryota</taxon>
        <taxon>Metazoa</taxon>
        <taxon>Spiralia</taxon>
        <taxon>Gnathifera</taxon>
        <taxon>Rotifera</taxon>
        <taxon>Eurotatoria</taxon>
        <taxon>Bdelloidea</taxon>
        <taxon>Philodinida</taxon>
        <taxon>Philodinidae</taxon>
        <taxon>Rotaria</taxon>
    </lineage>
</organism>
<keyword evidence="1" id="KW-0880">Kelch repeat</keyword>
<keyword evidence="6" id="KW-1185">Reference proteome</keyword>
<evidence type="ECO:0000313" key="6">
    <source>
        <dbReference type="Proteomes" id="UP000663870"/>
    </source>
</evidence>
<dbReference type="EMBL" id="CAJNOH010000203">
    <property type="protein sequence ID" value="CAF0943371.1"/>
    <property type="molecule type" value="Genomic_DNA"/>
</dbReference>
<evidence type="ECO:0000313" key="4">
    <source>
        <dbReference type="EMBL" id="CAF0943371.1"/>
    </source>
</evidence>
<evidence type="ECO:0000256" key="3">
    <source>
        <dbReference type="SAM" id="MobiDB-lite"/>
    </source>
</evidence>
<feature type="compositionally biased region" description="Basic and acidic residues" evidence="3">
    <location>
        <begin position="377"/>
        <end position="402"/>
    </location>
</feature>
<dbReference type="EMBL" id="CAJNOL010000833">
    <property type="protein sequence ID" value="CAF1213963.1"/>
    <property type="molecule type" value="Genomic_DNA"/>
</dbReference>
<dbReference type="AlphaFoldDB" id="A0A814XH49"/>
<gene>
    <name evidence="5" type="ORF">JXQ802_LOCUS25087</name>
    <name evidence="4" type="ORF">PYM288_LOCUS11714</name>
</gene>
<dbReference type="InterPro" id="IPR015915">
    <property type="entry name" value="Kelch-typ_b-propeller"/>
</dbReference>
<evidence type="ECO:0000313" key="5">
    <source>
        <dbReference type="EMBL" id="CAF1213963.1"/>
    </source>
</evidence>
<proteinExistence type="predicted"/>
<dbReference type="Proteomes" id="UP000663854">
    <property type="component" value="Unassembled WGS sequence"/>
</dbReference>
<dbReference type="SMART" id="SM00612">
    <property type="entry name" value="Kelch"/>
    <property type="match status" value="3"/>
</dbReference>
<evidence type="ECO:0000256" key="2">
    <source>
        <dbReference type="ARBA" id="ARBA00022737"/>
    </source>
</evidence>
<name>A0A814XH49_9BILA</name>
<evidence type="ECO:0000256" key="1">
    <source>
        <dbReference type="ARBA" id="ARBA00022441"/>
    </source>
</evidence>
<comment type="caution">
    <text evidence="5">The sequence shown here is derived from an EMBL/GenBank/DDBJ whole genome shotgun (WGS) entry which is preliminary data.</text>
</comment>
<keyword evidence="2" id="KW-0677">Repeat</keyword>
<dbReference type="PANTHER" id="PTHR46344">
    <property type="entry name" value="OS02G0202900 PROTEIN"/>
    <property type="match status" value="1"/>
</dbReference>
<dbReference type="InterPro" id="IPR006652">
    <property type="entry name" value="Kelch_1"/>
</dbReference>